<dbReference type="Proteomes" id="UP001165044">
    <property type="component" value="Unassembled WGS sequence"/>
</dbReference>
<gene>
    <name evidence="4" type="ORF">GETHED_20770</name>
</gene>
<protein>
    <recommendedName>
        <fullName evidence="6">DNA gyrase inhibitor YacG</fullName>
    </recommendedName>
</protein>
<keyword evidence="1" id="KW-0479">Metal-binding</keyword>
<evidence type="ECO:0000313" key="4">
    <source>
        <dbReference type="EMBL" id="GLH67713.1"/>
    </source>
</evidence>
<sequence length="68" mass="7684">MDMLTAMTLRPCPTCRTPTSWEGNPFKPFCSERCQLRDLGAWASESYRIPEKPQEEDGEGWSGEGEEG</sequence>
<dbReference type="Pfam" id="PF03884">
    <property type="entry name" value="YacG"/>
    <property type="match status" value="1"/>
</dbReference>
<dbReference type="EMBL" id="BSDC01000002">
    <property type="protein sequence ID" value="GLH67713.1"/>
    <property type="molecule type" value="Genomic_DNA"/>
</dbReference>
<feature type="compositionally biased region" description="Acidic residues" evidence="3">
    <location>
        <begin position="56"/>
        <end position="68"/>
    </location>
</feature>
<name>A0ABQ5PZD5_9BACT</name>
<feature type="region of interest" description="Disordered" evidence="3">
    <location>
        <begin position="45"/>
        <end position="68"/>
    </location>
</feature>
<evidence type="ECO:0000256" key="1">
    <source>
        <dbReference type="ARBA" id="ARBA00022723"/>
    </source>
</evidence>
<keyword evidence="2" id="KW-0862">Zinc</keyword>
<evidence type="ECO:0000256" key="3">
    <source>
        <dbReference type="SAM" id="MobiDB-lite"/>
    </source>
</evidence>
<proteinExistence type="inferred from homology"/>
<reference evidence="4" key="1">
    <citation type="journal article" date="2023" name="Antonie Van Leeuwenhoek">
        <title>Mesoterricola silvestris gen. nov., sp. nov., Mesoterricola sediminis sp. nov., Geothrix oryzae sp. nov., Geothrix edaphica sp. nov., Geothrix rubra sp. nov., and Geothrix limicola sp. nov., six novel members of Acidobacteriota isolated from soils.</title>
        <authorList>
            <person name="Itoh H."/>
            <person name="Sugisawa Y."/>
            <person name="Mise K."/>
            <person name="Xu Z."/>
            <person name="Kuniyasu M."/>
            <person name="Ushijima N."/>
            <person name="Kawano K."/>
            <person name="Kobayashi E."/>
            <person name="Shiratori Y."/>
            <person name="Masuda Y."/>
            <person name="Senoo K."/>
        </authorList>
    </citation>
    <scope>NUCLEOTIDE SEQUENCE</scope>
    <source>
        <strain evidence="4">Red802</strain>
    </source>
</reference>
<dbReference type="InterPro" id="IPR013088">
    <property type="entry name" value="Znf_NHR/GATA"/>
</dbReference>
<dbReference type="InterPro" id="IPR005584">
    <property type="entry name" value="DNA_gyrase_inhibitor_YacG"/>
</dbReference>
<accession>A0ABQ5PZD5</accession>
<evidence type="ECO:0000256" key="2">
    <source>
        <dbReference type="ARBA" id="ARBA00022833"/>
    </source>
</evidence>
<comment type="caution">
    <text evidence="4">The sequence shown here is derived from an EMBL/GenBank/DDBJ whole genome shotgun (WGS) entry which is preliminary data.</text>
</comment>
<dbReference type="Gene3D" id="3.30.50.10">
    <property type="entry name" value="Erythroid Transcription Factor GATA-1, subunit A"/>
    <property type="match status" value="1"/>
</dbReference>
<evidence type="ECO:0000313" key="5">
    <source>
        <dbReference type="Proteomes" id="UP001165044"/>
    </source>
</evidence>
<dbReference type="HAMAP" id="MF_00649">
    <property type="entry name" value="DNA_gyrase_inhibitor_YacG"/>
    <property type="match status" value="1"/>
</dbReference>
<dbReference type="PANTHER" id="PTHR36150">
    <property type="entry name" value="DNA GYRASE INHIBITOR YACG"/>
    <property type="match status" value="1"/>
</dbReference>
<evidence type="ECO:0008006" key="6">
    <source>
        <dbReference type="Google" id="ProtNLM"/>
    </source>
</evidence>
<dbReference type="PANTHER" id="PTHR36150:SF1">
    <property type="entry name" value="DNA GYRASE INHIBITOR YACG"/>
    <property type="match status" value="1"/>
</dbReference>
<keyword evidence="5" id="KW-1185">Reference proteome</keyword>
<dbReference type="SUPFAM" id="SSF57716">
    <property type="entry name" value="Glucocorticoid receptor-like (DNA-binding domain)"/>
    <property type="match status" value="1"/>
</dbReference>
<organism evidence="4 5">
    <name type="scientific">Geothrix edaphica</name>
    <dbReference type="NCBI Taxonomy" id="2927976"/>
    <lineage>
        <taxon>Bacteria</taxon>
        <taxon>Pseudomonadati</taxon>
        <taxon>Acidobacteriota</taxon>
        <taxon>Holophagae</taxon>
        <taxon>Holophagales</taxon>
        <taxon>Holophagaceae</taxon>
        <taxon>Geothrix</taxon>
    </lineage>
</organism>